<dbReference type="GO" id="GO:0016787">
    <property type="term" value="F:hydrolase activity"/>
    <property type="evidence" value="ECO:0007669"/>
    <property type="project" value="UniProtKB-KW"/>
</dbReference>
<dbReference type="SUPFAM" id="SSF53474">
    <property type="entry name" value="alpha/beta-Hydrolases"/>
    <property type="match status" value="1"/>
</dbReference>
<dbReference type="EMBL" id="JAAFYZ010000088">
    <property type="protein sequence ID" value="MBS2550009.1"/>
    <property type="molecule type" value="Genomic_DNA"/>
</dbReference>
<gene>
    <name evidence="2" type="ORF">KGQ19_24395</name>
</gene>
<dbReference type="RefSeq" id="WP_212011984.1">
    <property type="nucleotide sequence ID" value="NZ_JAAFYZ010000088.1"/>
</dbReference>
<dbReference type="PANTHER" id="PTHR43194">
    <property type="entry name" value="HYDROLASE ALPHA/BETA FOLD FAMILY"/>
    <property type="match status" value="1"/>
</dbReference>
<dbReference type="Gene3D" id="3.40.50.1820">
    <property type="entry name" value="alpha/beta hydrolase"/>
    <property type="match status" value="1"/>
</dbReference>
<name>A0ABS5KVI3_9ACTN</name>
<sequence length="298" mass="32881">MSFVMSNGARLAYDEAGVAGKAGVAGEAGKADGFPTVVLTHGGLGDRRMWDHQFQALARRGRVVRYDMRGAGESQDADGEFSRSEDLLGLLDALDIEQAVLVGNSIGGAYSIEAALSAPERVRGLALICSGLTEYDWPEEMTAEIGHLVEEAVPAERMARYWQRTAEYVDPADVRAIAEVNVRYMVAGPKRDLDDLAPEVRALAMRMCQDNFQREWSVPQYQERFQQPPIIDRLRELAMPTLIVNGRYDPSPIQEIADLLAVRIPRARRIDLDAGHLPSIELPEETTEALLEFVAGIS</sequence>
<accession>A0ABS5KVI3</accession>
<dbReference type="InterPro" id="IPR050228">
    <property type="entry name" value="Carboxylesterase_BioH"/>
</dbReference>
<organism evidence="2 3">
    <name type="scientific">Catenulispora pinistramenti</name>
    <dbReference type="NCBI Taxonomy" id="2705254"/>
    <lineage>
        <taxon>Bacteria</taxon>
        <taxon>Bacillati</taxon>
        <taxon>Actinomycetota</taxon>
        <taxon>Actinomycetes</taxon>
        <taxon>Catenulisporales</taxon>
        <taxon>Catenulisporaceae</taxon>
        <taxon>Catenulispora</taxon>
    </lineage>
</organism>
<dbReference type="PRINTS" id="PR00111">
    <property type="entry name" value="ABHYDROLASE"/>
</dbReference>
<comment type="caution">
    <text evidence="2">The sequence shown here is derived from an EMBL/GenBank/DDBJ whole genome shotgun (WGS) entry which is preliminary data.</text>
</comment>
<keyword evidence="2" id="KW-0378">Hydrolase</keyword>
<dbReference type="Proteomes" id="UP000730482">
    <property type="component" value="Unassembled WGS sequence"/>
</dbReference>
<evidence type="ECO:0000259" key="1">
    <source>
        <dbReference type="Pfam" id="PF00561"/>
    </source>
</evidence>
<dbReference type="Pfam" id="PF00561">
    <property type="entry name" value="Abhydrolase_1"/>
    <property type="match status" value="1"/>
</dbReference>
<dbReference type="PANTHER" id="PTHR43194:SF5">
    <property type="entry name" value="PIMELOYL-[ACYL-CARRIER PROTEIN] METHYL ESTER ESTERASE"/>
    <property type="match status" value="1"/>
</dbReference>
<feature type="domain" description="AB hydrolase-1" evidence="1">
    <location>
        <begin position="35"/>
        <end position="281"/>
    </location>
</feature>
<dbReference type="InterPro" id="IPR000073">
    <property type="entry name" value="AB_hydrolase_1"/>
</dbReference>
<dbReference type="InterPro" id="IPR029058">
    <property type="entry name" value="AB_hydrolase_fold"/>
</dbReference>
<evidence type="ECO:0000313" key="3">
    <source>
        <dbReference type="Proteomes" id="UP000730482"/>
    </source>
</evidence>
<proteinExistence type="predicted"/>
<keyword evidence="3" id="KW-1185">Reference proteome</keyword>
<reference evidence="2 3" key="1">
    <citation type="submission" date="2020-02" db="EMBL/GenBank/DDBJ databases">
        <title>Acidophilic actinobacteria isolated from forest soil.</title>
        <authorList>
            <person name="Golinska P."/>
        </authorList>
    </citation>
    <scope>NUCLEOTIDE SEQUENCE [LARGE SCALE GENOMIC DNA]</scope>
    <source>
        <strain evidence="2 3">NL8</strain>
    </source>
</reference>
<evidence type="ECO:0000313" key="2">
    <source>
        <dbReference type="EMBL" id="MBS2550009.1"/>
    </source>
</evidence>
<protein>
    <submittedName>
        <fullName evidence="2">Alpha/beta hydrolase</fullName>
    </submittedName>
</protein>